<dbReference type="Proteomes" id="UP000223913">
    <property type="component" value="Unassembled WGS sequence"/>
</dbReference>
<dbReference type="CDD" id="cd18619">
    <property type="entry name" value="GH43_CoXyl43_like"/>
    <property type="match status" value="1"/>
</dbReference>
<dbReference type="InterPro" id="IPR023296">
    <property type="entry name" value="Glyco_hydro_beta-prop_sf"/>
</dbReference>
<keyword evidence="2" id="KW-0624">Polysaccharide degradation</keyword>
<sequence length="380" mass="42580">MLYFTHLNEMKKPASFTQSIALLLVLLPFLVVSCQDQPAAEGGSEETVEVESMNDTLNAISDPLVTDIYTADPSAHVFNGKIYIYPSHDIESGVPQDDLGSHFDMKDYHVFSMDSIPGPVTDHGVALDIKDVAWAGRQMWAPDAAEKDGTYYLYFPAKDKDDIFKIGVASSDSPTGPFTPEPTPIEGSYSIDPAVFADTDGSYYLYFGGIWGGQLQRWEGEAYNPQDEYPTGEAPAILPKMAKLSPDMKSLAEEVKEIQIVDKNGDLLKAQDNERRFFEAAWVHKYNDTYYFSYSTGDTHYIAYATGDNPYGPFTYQGVILNPVIGWTNHHSILEFNGKWYLFYHDSTLSGGQTHLRNIKLTELKHRPDGKIETIDPYLN</sequence>
<evidence type="ECO:0000313" key="8">
    <source>
        <dbReference type="EMBL" id="PHN00965.1"/>
    </source>
</evidence>
<evidence type="ECO:0000256" key="1">
    <source>
        <dbReference type="ARBA" id="ARBA00009865"/>
    </source>
</evidence>
<evidence type="ECO:0000256" key="3">
    <source>
        <dbReference type="ARBA" id="ARBA00022801"/>
    </source>
</evidence>
<dbReference type="Pfam" id="PF04616">
    <property type="entry name" value="Glyco_hydro_43"/>
    <property type="match status" value="1"/>
</dbReference>
<dbReference type="PANTHER" id="PTHR43772:SF2">
    <property type="entry name" value="PUTATIVE (AFU_ORTHOLOGUE AFUA_2G04480)-RELATED"/>
    <property type="match status" value="1"/>
</dbReference>
<dbReference type="GO" id="GO:0045493">
    <property type="term" value="P:xylan catabolic process"/>
    <property type="evidence" value="ECO:0007669"/>
    <property type="project" value="UniProtKB-KW"/>
</dbReference>
<dbReference type="PANTHER" id="PTHR43772">
    <property type="entry name" value="ENDO-1,4-BETA-XYLANASE"/>
    <property type="match status" value="1"/>
</dbReference>
<keyword evidence="5 7" id="KW-0326">Glycosidase</keyword>
<feature type="site" description="Important for catalytic activity, responsible for pKa modulation of the active site Glu and correct orientation of both the proton donor and substrate" evidence="6">
    <location>
        <position position="192"/>
    </location>
</feature>
<dbReference type="OrthoDB" id="3308423at2"/>
<evidence type="ECO:0000256" key="7">
    <source>
        <dbReference type="RuleBase" id="RU361187"/>
    </source>
</evidence>
<dbReference type="GO" id="GO:0004553">
    <property type="term" value="F:hydrolase activity, hydrolyzing O-glycosyl compounds"/>
    <property type="evidence" value="ECO:0007669"/>
    <property type="project" value="InterPro"/>
</dbReference>
<dbReference type="Gene3D" id="2.115.10.20">
    <property type="entry name" value="Glycosyl hydrolase domain, family 43"/>
    <property type="match status" value="1"/>
</dbReference>
<keyword evidence="3 7" id="KW-0378">Hydrolase</keyword>
<dbReference type="InterPro" id="IPR052176">
    <property type="entry name" value="Glycosyl_Hydrlase_43_Enz"/>
</dbReference>
<dbReference type="SUPFAM" id="SSF75005">
    <property type="entry name" value="Arabinanase/levansucrase/invertase"/>
    <property type="match status" value="1"/>
</dbReference>
<evidence type="ECO:0000256" key="5">
    <source>
        <dbReference type="ARBA" id="ARBA00023295"/>
    </source>
</evidence>
<organism evidence="8 9">
    <name type="scientific">Flavilitoribacter nigricans (strain ATCC 23147 / DSM 23189 / NBRC 102662 / NCIMB 1420 / SS-2)</name>
    <name type="common">Lewinella nigricans</name>
    <dbReference type="NCBI Taxonomy" id="1122177"/>
    <lineage>
        <taxon>Bacteria</taxon>
        <taxon>Pseudomonadati</taxon>
        <taxon>Bacteroidota</taxon>
        <taxon>Saprospiria</taxon>
        <taxon>Saprospirales</taxon>
        <taxon>Lewinellaceae</taxon>
        <taxon>Flavilitoribacter</taxon>
    </lineage>
</organism>
<keyword evidence="4" id="KW-0119">Carbohydrate metabolism</keyword>
<dbReference type="InterPro" id="IPR006710">
    <property type="entry name" value="Glyco_hydro_43"/>
</dbReference>
<keyword evidence="9" id="KW-1185">Reference proteome</keyword>
<protein>
    <submittedName>
        <fullName evidence="8">Alpha-N-arabinofuranosidase</fullName>
    </submittedName>
</protein>
<dbReference type="AlphaFoldDB" id="A0A2D0MXJ6"/>
<name>A0A2D0MXJ6_FLAN2</name>
<evidence type="ECO:0000256" key="2">
    <source>
        <dbReference type="ARBA" id="ARBA00022651"/>
    </source>
</evidence>
<comment type="caution">
    <text evidence="8">The sequence shown here is derived from an EMBL/GenBank/DDBJ whole genome shotgun (WGS) entry which is preliminary data.</text>
</comment>
<evidence type="ECO:0000256" key="6">
    <source>
        <dbReference type="PIRSR" id="PIRSR606710-2"/>
    </source>
</evidence>
<comment type="similarity">
    <text evidence="1 7">Belongs to the glycosyl hydrolase 43 family.</text>
</comment>
<accession>A0A2D0MXJ6</accession>
<proteinExistence type="inferred from homology"/>
<gene>
    <name evidence="8" type="ORF">CRP01_39470</name>
</gene>
<keyword evidence="2" id="KW-0858">Xylan degradation</keyword>
<evidence type="ECO:0000256" key="4">
    <source>
        <dbReference type="ARBA" id="ARBA00023277"/>
    </source>
</evidence>
<evidence type="ECO:0000313" key="9">
    <source>
        <dbReference type="Proteomes" id="UP000223913"/>
    </source>
</evidence>
<reference evidence="8 9" key="1">
    <citation type="submission" date="2017-10" db="EMBL/GenBank/DDBJ databases">
        <title>The draft genome sequence of Lewinella nigricans NBRC 102662.</title>
        <authorList>
            <person name="Wang K."/>
        </authorList>
    </citation>
    <scope>NUCLEOTIDE SEQUENCE [LARGE SCALE GENOMIC DNA]</scope>
    <source>
        <strain evidence="8 9">NBRC 102662</strain>
    </source>
</reference>
<dbReference type="EMBL" id="PDUD01000067">
    <property type="protein sequence ID" value="PHN00965.1"/>
    <property type="molecule type" value="Genomic_DNA"/>
</dbReference>